<feature type="binding site" evidence="2">
    <location>
        <position position="239"/>
    </location>
    <ligand>
        <name>FAD</name>
        <dbReference type="ChEBI" id="CHEBI:57692"/>
    </ligand>
</feature>
<dbReference type="InterPro" id="IPR000172">
    <property type="entry name" value="GMC_OxRdtase_N"/>
</dbReference>
<feature type="binding site" evidence="2">
    <location>
        <position position="90"/>
    </location>
    <ligand>
        <name>FAD</name>
        <dbReference type="ChEBI" id="CHEBI:57692"/>
    </ligand>
</feature>
<reference evidence="4 5" key="1">
    <citation type="submission" date="2018-05" db="EMBL/GenBank/DDBJ databases">
        <title>Draft genome sequence of Scytalidium lignicola DSM 105466, a ubiquitous saprotrophic fungus.</title>
        <authorList>
            <person name="Buettner E."/>
            <person name="Gebauer A.M."/>
            <person name="Hofrichter M."/>
            <person name="Liers C."/>
            <person name="Kellner H."/>
        </authorList>
    </citation>
    <scope>NUCLEOTIDE SEQUENCE [LARGE SCALE GENOMIC DNA]</scope>
    <source>
        <strain evidence="4 5">DSM 105466</strain>
    </source>
</reference>
<accession>A0A3E2H1L8</accession>
<dbReference type="PIRSF" id="PIRSF000137">
    <property type="entry name" value="Alcohol_oxidase"/>
    <property type="match status" value="1"/>
</dbReference>
<dbReference type="OMA" id="WTHASQQ"/>
<evidence type="ECO:0000313" key="5">
    <source>
        <dbReference type="Proteomes" id="UP000258309"/>
    </source>
</evidence>
<gene>
    <name evidence="4" type="ORF">B7463_g9199</name>
</gene>
<feature type="non-terminal residue" evidence="4">
    <location>
        <position position="1"/>
    </location>
</feature>
<comment type="caution">
    <text evidence="4">The sequence shown here is derived from an EMBL/GenBank/DDBJ whole genome shotgun (WGS) entry which is preliminary data.</text>
</comment>
<keyword evidence="2" id="KW-0274">FAD</keyword>
<evidence type="ECO:0000313" key="4">
    <source>
        <dbReference type="EMBL" id="RFU27142.1"/>
    </source>
</evidence>
<protein>
    <recommendedName>
        <fullName evidence="3">Glucose-methanol-choline oxidoreductase N-terminal domain-containing protein</fullName>
    </recommendedName>
</protein>
<dbReference type="Proteomes" id="UP000258309">
    <property type="component" value="Unassembled WGS sequence"/>
</dbReference>
<feature type="non-terminal residue" evidence="4">
    <location>
        <position position="617"/>
    </location>
</feature>
<dbReference type="AlphaFoldDB" id="A0A3E2H1L8"/>
<comment type="similarity">
    <text evidence="1">Belongs to the GMC oxidoreductase family.</text>
</comment>
<dbReference type="PANTHER" id="PTHR11552:SF210">
    <property type="entry name" value="GLUCOSE-METHANOL-CHOLINE OXIDOREDUCTASE N-TERMINAL DOMAIN-CONTAINING PROTEIN-RELATED"/>
    <property type="match status" value="1"/>
</dbReference>
<sequence>MADEALSRPYNFVIVGGGTAGLTLAARLTEDPSISVLVLEAGESRHNDPKIDIPAFMSQLYDDPNYNWGFKTTPQPGLNNRIIAQPLGKVLGGSSAINFMMVSHATKNDIDNWGELGNIGWDYETLSPYYRKFETYHVPDKARVADLGADIIDPSLYGSSGPVQITFPHATGPLDHAWRPTFLELSLGARDDARRGATLGAYSVLRSIDQGGKRSTAASAFYYPNASRANLTLLTSAHVEKIIFDSKKVNNQAVATDILFSVRGQEYIVPVAGEVILSAGTFLSPKILELSGIGSKKILESNSIPVVAENSNVGENLQDHMLVPLLFDVVDGMATAESIKQPGVLEWALNEWQTGRGGPLASGVSGTGFLSHAGIIPHINEATTIETVTRNIGDSSTVDGLAKQVQIQKRVFLDEKEADLQFNFAATGFSVYNTSERLGTLFQHNDPGNYAGGVVAQTHPFSRGSSHINGPDPKLPPTIDPKYLSNPADLELLADGILLLQKIFETGPMGELIRDRPNGDGKSFQPSMRIESRINKVKALELVKDIGISSWHPIGTCSMLPQADGGVVDTHLKVYGTINLRVVDASIIPLHVRGNIQTAVYAIAERAADIIKDEYRK</sequence>
<keyword evidence="2" id="KW-0285">Flavoprotein</keyword>
<dbReference type="EMBL" id="NCSJ02000221">
    <property type="protein sequence ID" value="RFU27142.1"/>
    <property type="molecule type" value="Genomic_DNA"/>
</dbReference>
<proteinExistence type="inferred from homology"/>
<feature type="binding site" evidence="2">
    <location>
        <begin position="551"/>
        <end position="552"/>
    </location>
    <ligand>
        <name>FAD</name>
        <dbReference type="ChEBI" id="CHEBI:57692"/>
    </ligand>
</feature>
<dbReference type="OrthoDB" id="269227at2759"/>
<comment type="cofactor">
    <cofactor evidence="2">
        <name>FAD</name>
        <dbReference type="ChEBI" id="CHEBI:57692"/>
    </cofactor>
</comment>
<dbReference type="Gene3D" id="3.30.560.10">
    <property type="entry name" value="Glucose Oxidase, domain 3"/>
    <property type="match status" value="1"/>
</dbReference>
<dbReference type="InterPro" id="IPR036188">
    <property type="entry name" value="FAD/NAD-bd_sf"/>
</dbReference>
<dbReference type="PROSITE" id="PS00624">
    <property type="entry name" value="GMC_OXRED_2"/>
    <property type="match status" value="1"/>
</dbReference>
<dbReference type="GO" id="GO:0050660">
    <property type="term" value="F:flavin adenine dinucleotide binding"/>
    <property type="evidence" value="ECO:0007669"/>
    <property type="project" value="InterPro"/>
</dbReference>
<dbReference type="Gene3D" id="3.50.50.60">
    <property type="entry name" value="FAD/NAD(P)-binding domain"/>
    <property type="match status" value="1"/>
</dbReference>
<dbReference type="Pfam" id="PF05199">
    <property type="entry name" value="GMC_oxred_C"/>
    <property type="match status" value="1"/>
</dbReference>
<dbReference type="InterPro" id="IPR012132">
    <property type="entry name" value="GMC_OxRdtase"/>
</dbReference>
<feature type="domain" description="Glucose-methanol-choline oxidoreductase N-terminal" evidence="3">
    <location>
        <begin position="280"/>
        <end position="294"/>
    </location>
</feature>
<dbReference type="SUPFAM" id="SSF54373">
    <property type="entry name" value="FAD-linked reductases, C-terminal domain"/>
    <property type="match status" value="1"/>
</dbReference>
<organism evidence="4 5">
    <name type="scientific">Scytalidium lignicola</name>
    <name type="common">Hyphomycete</name>
    <dbReference type="NCBI Taxonomy" id="5539"/>
    <lineage>
        <taxon>Eukaryota</taxon>
        <taxon>Fungi</taxon>
        <taxon>Dikarya</taxon>
        <taxon>Ascomycota</taxon>
        <taxon>Pezizomycotina</taxon>
        <taxon>Leotiomycetes</taxon>
        <taxon>Leotiomycetes incertae sedis</taxon>
        <taxon>Scytalidium</taxon>
    </lineage>
</organism>
<dbReference type="GO" id="GO:0016614">
    <property type="term" value="F:oxidoreductase activity, acting on CH-OH group of donors"/>
    <property type="evidence" value="ECO:0007669"/>
    <property type="project" value="InterPro"/>
</dbReference>
<dbReference type="SUPFAM" id="SSF51905">
    <property type="entry name" value="FAD/NAD(P)-binding domain"/>
    <property type="match status" value="1"/>
</dbReference>
<evidence type="ECO:0000259" key="3">
    <source>
        <dbReference type="PROSITE" id="PS00624"/>
    </source>
</evidence>
<keyword evidence="5" id="KW-1185">Reference proteome</keyword>
<dbReference type="PANTHER" id="PTHR11552">
    <property type="entry name" value="GLUCOSE-METHANOL-CHOLINE GMC OXIDOREDUCTASE"/>
    <property type="match status" value="1"/>
</dbReference>
<dbReference type="STRING" id="5539.A0A3E2H1L8"/>
<dbReference type="InterPro" id="IPR007867">
    <property type="entry name" value="GMC_OxRtase_C"/>
</dbReference>
<evidence type="ECO:0000256" key="2">
    <source>
        <dbReference type="PIRSR" id="PIRSR000137-2"/>
    </source>
</evidence>
<name>A0A3E2H1L8_SCYLI</name>
<evidence type="ECO:0000256" key="1">
    <source>
        <dbReference type="ARBA" id="ARBA00010790"/>
    </source>
</evidence>
<dbReference type="Pfam" id="PF00732">
    <property type="entry name" value="GMC_oxred_N"/>
    <property type="match status" value="1"/>
</dbReference>